<evidence type="ECO:0000259" key="4">
    <source>
        <dbReference type="PROSITE" id="PS50022"/>
    </source>
</evidence>
<feature type="chain" id="PRO_5045238515" description="EGF-like repeat and discoidin I-like domain-containing protein 3" evidence="3">
    <location>
        <begin position="21"/>
        <end position="466"/>
    </location>
</feature>
<evidence type="ECO:0000313" key="7">
    <source>
        <dbReference type="Proteomes" id="UP001159427"/>
    </source>
</evidence>
<dbReference type="Gene3D" id="2.10.25.10">
    <property type="entry name" value="Laminin"/>
    <property type="match status" value="2"/>
</dbReference>
<feature type="domain" description="EGF-like" evidence="5">
    <location>
        <begin position="119"/>
        <end position="157"/>
    </location>
</feature>
<organism evidence="6 7">
    <name type="scientific">Porites evermanni</name>
    <dbReference type="NCBI Taxonomy" id="104178"/>
    <lineage>
        <taxon>Eukaryota</taxon>
        <taxon>Metazoa</taxon>
        <taxon>Cnidaria</taxon>
        <taxon>Anthozoa</taxon>
        <taxon>Hexacorallia</taxon>
        <taxon>Scleractinia</taxon>
        <taxon>Fungiina</taxon>
        <taxon>Poritidae</taxon>
        <taxon>Porites</taxon>
    </lineage>
</organism>
<dbReference type="PROSITE" id="PS01187">
    <property type="entry name" value="EGF_CA"/>
    <property type="match status" value="1"/>
</dbReference>
<dbReference type="SUPFAM" id="SSF57196">
    <property type="entry name" value="EGF/Laminin"/>
    <property type="match status" value="2"/>
</dbReference>
<feature type="disulfide bond" evidence="2">
    <location>
        <begin position="147"/>
        <end position="156"/>
    </location>
</feature>
<dbReference type="PANTHER" id="PTHR24543:SF325">
    <property type="entry name" value="F5_8 TYPE C DOMAIN-CONTAINING PROTEIN"/>
    <property type="match status" value="1"/>
</dbReference>
<dbReference type="PROSITE" id="PS00022">
    <property type="entry name" value="EGF_1"/>
    <property type="match status" value="1"/>
</dbReference>
<accession>A0ABN8MHY4</accession>
<feature type="disulfide bond" evidence="2">
    <location>
        <begin position="128"/>
        <end position="145"/>
    </location>
</feature>
<dbReference type="PROSITE" id="PS01186">
    <property type="entry name" value="EGF_2"/>
    <property type="match status" value="1"/>
</dbReference>
<dbReference type="InterPro" id="IPR008979">
    <property type="entry name" value="Galactose-bd-like_sf"/>
</dbReference>
<protein>
    <recommendedName>
        <fullName evidence="8">EGF-like repeat and discoidin I-like domain-containing protein 3</fullName>
    </recommendedName>
</protein>
<dbReference type="SUPFAM" id="SSF49785">
    <property type="entry name" value="Galactose-binding domain-like"/>
    <property type="match status" value="2"/>
</dbReference>
<dbReference type="PRINTS" id="PR00010">
    <property type="entry name" value="EGFBLOOD"/>
</dbReference>
<dbReference type="SMART" id="SM00231">
    <property type="entry name" value="FA58C"/>
    <property type="match status" value="1"/>
</dbReference>
<evidence type="ECO:0008006" key="8">
    <source>
        <dbReference type="Google" id="ProtNLM"/>
    </source>
</evidence>
<feature type="signal peptide" evidence="3">
    <location>
        <begin position="1"/>
        <end position="20"/>
    </location>
</feature>
<evidence type="ECO:0000256" key="2">
    <source>
        <dbReference type="PROSITE-ProRule" id="PRU00076"/>
    </source>
</evidence>
<dbReference type="PROSITE" id="PS01285">
    <property type="entry name" value="FA58C_1"/>
    <property type="match status" value="2"/>
</dbReference>
<dbReference type="InterPro" id="IPR001881">
    <property type="entry name" value="EGF-like_Ca-bd_dom"/>
</dbReference>
<dbReference type="EMBL" id="CALNXI010000500">
    <property type="protein sequence ID" value="CAH3028258.1"/>
    <property type="molecule type" value="Genomic_DNA"/>
</dbReference>
<keyword evidence="7" id="KW-1185">Reference proteome</keyword>
<keyword evidence="1 2" id="KW-1015">Disulfide bond</keyword>
<feature type="domain" description="F5/8 type C" evidence="4">
    <location>
        <begin position="353"/>
        <end position="466"/>
    </location>
</feature>
<dbReference type="SMART" id="SM00179">
    <property type="entry name" value="EGF_CA"/>
    <property type="match status" value="1"/>
</dbReference>
<reference evidence="6 7" key="1">
    <citation type="submission" date="2022-05" db="EMBL/GenBank/DDBJ databases">
        <authorList>
            <consortium name="Genoscope - CEA"/>
            <person name="William W."/>
        </authorList>
    </citation>
    <scope>NUCLEOTIDE SEQUENCE [LARGE SCALE GENOMIC DNA]</scope>
</reference>
<dbReference type="InterPro" id="IPR018097">
    <property type="entry name" value="EGF_Ca-bd_CS"/>
</dbReference>
<comment type="caution">
    <text evidence="2">Lacks conserved residue(s) required for the propagation of feature annotation.</text>
</comment>
<dbReference type="Pfam" id="PF00754">
    <property type="entry name" value="F5_F8_type_C"/>
    <property type="match status" value="2"/>
</dbReference>
<dbReference type="SMART" id="SM00181">
    <property type="entry name" value="EGF"/>
    <property type="match status" value="2"/>
</dbReference>
<proteinExistence type="predicted"/>
<evidence type="ECO:0000313" key="6">
    <source>
        <dbReference type="EMBL" id="CAH3028258.1"/>
    </source>
</evidence>
<dbReference type="InterPro" id="IPR000152">
    <property type="entry name" value="EGF-type_Asp/Asn_hydroxyl_site"/>
</dbReference>
<dbReference type="Gene3D" id="2.60.120.260">
    <property type="entry name" value="Galactose-binding domain-like"/>
    <property type="match status" value="2"/>
</dbReference>
<dbReference type="PROSITE" id="PS50022">
    <property type="entry name" value="FA58C_3"/>
    <property type="match status" value="2"/>
</dbReference>
<evidence type="ECO:0000256" key="1">
    <source>
        <dbReference type="ARBA" id="ARBA00023157"/>
    </source>
</evidence>
<dbReference type="PROSITE" id="PS50026">
    <property type="entry name" value="EGF_3"/>
    <property type="match status" value="2"/>
</dbReference>
<dbReference type="PANTHER" id="PTHR24543">
    <property type="entry name" value="MULTICOPPER OXIDASE-RELATED"/>
    <property type="match status" value="1"/>
</dbReference>
<comment type="caution">
    <text evidence="6">The sequence shown here is derived from an EMBL/GenBank/DDBJ whole genome shotgun (WGS) entry which is preliminary data.</text>
</comment>
<dbReference type="InterPro" id="IPR000742">
    <property type="entry name" value="EGF"/>
</dbReference>
<keyword evidence="3" id="KW-0732">Signal</keyword>
<feature type="non-terminal residue" evidence="6">
    <location>
        <position position="466"/>
    </location>
</feature>
<dbReference type="CDD" id="cd00054">
    <property type="entry name" value="EGF_CA"/>
    <property type="match status" value="2"/>
</dbReference>
<gene>
    <name evidence="6" type="ORF">PEVE_00033654</name>
</gene>
<sequence>MFNLRLVLMFFLVRNPFVTHQSERLILAGSGIRRQGVSYAYFAVHKFQYLQGSPLVSSCEVDKARDCALACVNNPPCSSFNLGLLLTAKGKLQCELLPEDKYRNAGKIFHSQQFHHYSIKTPCSSNPCKNSGSCFPNYEEHNYGCICAPGYTDSYCTTDIDECLSQPCLNGATCTDLVNNYNCFCQTGYRGRNCHAACLAPLGMENGEITSVQLTASSQWDGNHSPDRARLNIPAIGTYRGAWAVAPDQVNQNQWILVDLRIKTRITYVATQGRADDVQWIKKYKLQFGDDGSSFEGFKQEGENVDKVFLGNSDSGTVVTHVLIPPIKARYVRLLPVEWHNYISLRTELYGCLEEIQALGMESGAIADSQLTASSEYNAYHSTKRSRLHTKEISALARGAWVSLTNDANQWLQIDVGKVLNVTHIATQGRNTYSPFQYVTKYKVQYSNDGQTFQFYKREGQPSDEV</sequence>
<keyword evidence="2" id="KW-0245">EGF-like domain</keyword>
<feature type="domain" description="F5/8 type C" evidence="4">
    <location>
        <begin position="198"/>
        <end position="352"/>
    </location>
</feature>
<dbReference type="InterPro" id="IPR000421">
    <property type="entry name" value="FA58C"/>
</dbReference>
<dbReference type="PROSITE" id="PS00010">
    <property type="entry name" value="ASX_HYDROXYL"/>
    <property type="match status" value="1"/>
</dbReference>
<dbReference type="Pfam" id="PF00024">
    <property type="entry name" value="PAN_1"/>
    <property type="match status" value="1"/>
</dbReference>
<dbReference type="InterPro" id="IPR003609">
    <property type="entry name" value="Pan_app"/>
</dbReference>
<dbReference type="PROSITE" id="PS01286">
    <property type="entry name" value="FA58C_2"/>
    <property type="match status" value="1"/>
</dbReference>
<feature type="disulfide bond" evidence="2">
    <location>
        <begin position="185"/>
        <end position="194"/>
    </location>
</feature>
<evidence type="ECO:0000256" key="3">
    <source>
        <dbReference type="SAM" id="SignalP"/>
    </source>
</evidence>
<name>A0ABN8MHY4_9CNID</name>
<dbReference type="CDD" id="cd00057">
    <property type="entry name" value="FA58C"/>
    <property type="match status" value="2"/>
</dbReference>
<feature type="domain" description="EGF-like" evidence="5">
    <location>
        <begin position="159"/>
        <end position="195"/>
    </location>
</feature>
<evidence type="ECO:0000259" key="5">
    <source>
        <dbReference type="PROSITE" id="PS50026"/>
    </source>
</evidence>
<dbReference type="Pfam" id="PF00008">
    <property type="entry name" value="EGF"/>
    <property type="match status" value="1"/>
</dbReference>
<dbReference type="Proteomes" id="UP001159427">
    <property type="component" value="Unassembled WGS sequence"/>
</dbReference>